<dbReference type="Proteomes" id="UP001147746">
    <property type="component" value="Unassembled WGS sequence"/>
</dbReference>
<gene>
    <name evidence="1" type="ORF">N7476_011437</name>
</gene>
<dbReference type="OrthoDB" id="5394455at2759"/>
<reference evidence="1" key="1">
    <citation type="submission" date="2022-12" db="EMBL/GenBank/DDBJ databases">
        <authorList>
            <person name="Petersen C."/>
        </authorList>
    </citation>
    <scope>NUCLEOTIDE SEQUENCE</scope>
    <source>
        <strain evidence="1">IBT 21472</strain>
    </source>
</reference>
<evidence type="ECO:0000313" key="1">
    <source>
        <dbReference type="EMBL" id="KAJ5299880.1"/>
    </source>
</evidence>
<proteinExistence type="predicted"/>
<name>A0A9W9PMJ5_9EURO</name>
<reference evidence="1" key="2">
    <citation type="journal article" date="2023" name="IMA Fungus">
        <title>Comparative genomic study of the Penicillium genus elucidates a diverse pangenome and 15 lateral gene transfer events.</title>
        <authorList>
            <person name="Petersen C."/>
            <person name="Sorensen T."/>
            <person name="Nielsen M.R."/>
            <person name="Sondergaard T.E."/>
            <person name="Sorensen J.L."/>
            <person name="Fitzpatrick D.A."/>
            <person name="Frisvad J.C."/>
            <person name="Nielsen K.L."/>
        </authorList>
    </citation>
    <scope>NUCLEOTIDE SEQUENCE</scope>
    <source>
        <strain evidence="1">IBT 21472</strain>
    </source>
</reference>
<dbReference type="AlphaFoldDB" id="A0A9W9PMJ5"/>
<evidence type="ECO:0000313" key="2">
    <source>
        <dbReference type="Proteomes" id="UP001147746"/>
    </source>
</evidence>
<accession>A0A9W9PMJ5</accession>
<sequence>MQVAEILSDITSLRVCGHYEGLTLVSVNKAIAGTSLLDTGDASTENATAGADKAQRFKKDNLRKAKELVELHYEVKSRHVNGQVDEELRQAREGVERVLRELT</sequence>
<dbReference type="EMBL" id="JAPZBO010000010">
    <property type="protein sequence ID" value="KAJ5299880.1"/>
    <property type="molecule type" value="Genomic_DNA"/>
</dbReference>
<protein>
    <submittedName>
        <fullName evidence="1">Uncharacterized protein</fullName>
    </submittedName>
</protein>
<comment type="caution">
    <text evidence="1">The sequence shown here is derived from an EMBL/GenBank/DDBJ whole genome shotgun (WGS) entry which is preliminary data.</text>
</comment>
<keyword evidence="2" id="KW-1185">Reference proteome</keyword>
<organism evidence="1 2">
    <name type="scientific">Penicillium atrosanguineum</name>
    <dbReference type="NCBI Taxonomy" id="1132637"/>
    <lineage>
        <taxon>Eukaryota</taxon>
        <taxon>Fungi</taxon>
        <taxon>Dikarya</taxon>
        <taxon>Ascomycota</taxon>
        <taxon>Pezizomycotina</taxon>
        <taxon>Eurotiomycetes</taxon>
        <taxon>Eurotiomycetidae</taxon>
        <taxon>Eurotiales</taxon>
        <taxon>Aspergillaceae</taxon>
        <taxon>Penicillium</taxon>
    </lineage>
</organism>